<dbReference type="OrthoDB" id="25840at2759"/>
<dbReference type="SUPFAM" id="SSF52113">
    <property type="entry name" value="BRCT domain"/>
    <property type="match status" value="1"/>
</dbReference>
<evidence type="ECO:0000313" key="3">
    <source>
        <dbReference type="Proteomes" id="UP000267096"/>
    </source>
</evidence>
<dbReference type="InterPro" id="IPR001357">
    <property type="entry name" value="BRCT_dom"/>
</dbReference>
<dbReference type="GO" id="GO:0006284">
    <property type="term" value="P:base-excision repair"/>
    <property type="evidence" value="ECO:0007669"/>
    <property type="project" value="TreeGrafter"/>
</dbReference>
<evidence type="ECO:0000313" key="2">
    <source>
        <dbReference type="EMBL" id="VDK27113.1"/>
    </source>
</evidence>
<keyword evidence="3" id="KW-1185">Reference proteome</keyword>
<dbReference type="GO" id="GO:0005634">
    <property type="term" value="C:nucleus"/>
    <property type="evidence" value="ECO:0007669"/>
    <property type="project" value="TreeGrafter"/>
</dbReference>
<dbReference type="PANTHER" id="PTHR11370">
    <property type="entry name" value="DNA-REPAIR PROTEIN XRCC1"/>
    <property type="match status" value="1"/>
</dbReference>
<dbReference type="EMBL" id="UYRR01014109">
    <property type="protein sequence ID" value="VDK27113.1"/>
    <property type="molecule type" value="Genomic_DNA"/>
</dbReference>
<dbReference type="PROSITE" id="PS50172">
    <property type="entry name" value="BRCT"/>
    <property type="match status" value="1"/>
</dbReference>
<name>A0A3P6PCG3_ANISI</name>
<dbReference type="Pfam" id="PF12738">
    <property type="entry name" value="PTCB-BRCT"/>
    <property type="match status" value="1"/>
</dbReference>
<dbReference type="InterPro" id="IPR036420">
    <property type="entry name" value="BRCT_dom_sf"/>
</dbReference>
<proteinExistence type="predicted"/>
<dbReference type="Proteomes" id="UP000267096">
    <property type="component" value="Unassembled WGS sequence"/>
</dbReference>
<organism evidence="2 3">
    <name type="scientific">Anisakis simplex</name>
    <name type="common">Herring worm</name>
    <dbReference type="NCBI Taxonomy" id="6269"/>
    <lineage>
        <taxon>Eukaryota</taxon>
        <taxon>Metazoa</taxon>
        <taxon>Ecdysozoa</taxon>
        <taxon>Nematoda</taxon>
        <taxon>Chromadorea</taxon>
        <taxon>Rhabditida</taxon>
        <taxon>Spirurina</taxon>
        <taxon>Ascaridomorpha</taxon>
        <taxon>Ascaridoidea</taxon>
        <taxon>Anisakidae</taxon>
        <taxon>Anisakis</taxon>
        <taxon>Anisakis simplex complex</taxon>
    </lineage>
</organism>
<dbReference type="PANTHER" id="PTHR11370:SF5">
    <property type="entry name" value="DNA REPAIR PROTEIN XRCC1"/>
    <property type="match status" value="1"/>
</dbReference>
<dbReference type="AlphaFoldDB" id="A0A3P6PCG3"/>
<protein>
    <recommendedName>
        <fullName evidence="1">BRCT domain-containing protein</fullName>
    </recommendedName>
</protein>
<gene>
    <name evidence="2" type="ORF">ASIM_LOCUS6480</name>
</gene>
<reference evidence="2 3" key="1">
    <citation type="submission" date="2018-11" db="EMBL/GenBank/DDBJ databases">
        <authorList>
            <consortium name="Pathogen Informatics"/>
        </authorList>
    </citation>
    <scope>NUCLEOTIDE SEQUENCE [LARGE SCALE GENOMIC DNA]</scope>
</reference>
<dbReference type="Gene3D" id="3.40.50.10190">
    <property type="entry name" value="BRCT domain"/>
    <property type="match status" value="1"/>
</dbReference>
<sequence>MSGYKNPRRGELRTKACRMGALYEADWTPSCTHLICAFPNTPKWRQVGPSGIVVTDKWIDMCYMRKKRLPEKHFPLTLG</sequence>
<feature type="domain" description="BRCT" evidence="1">
    <location>
        <begin position="1"/>
        <end position="76"/>
    </location>
</feature>
<evidence type="ECO:0000259" key="1">
    <source>
        <dbReference type="PROSITE" id="PS50172"/>
    </source>
</evidence>
<accession>A0A3P6PCG3</accession>